<reference evidence="11 13" key="2">
    <citation type="submission" date="2019-06" db="EMBL/GenBank/DDBJ databases">
        <title>Evolution of Burkholderia multivorans in the lungs of Cystic Fibrosis patients.</title>
        <authorList>
            <person name="Moreira L.M."/>
        </authorList>
    </citation>
    <scope>NUCLEOTIDE SEQUENCE [LARGE SCALE GENOMIC DNA]</scope>
    <source>
        <strain evidence="11 13">VC13239</strain>
    </source>
</reference>
<dbReference type="GO" id="GO:0047443">
    <property type="term" value="F:4-hydroxy-4-methyl-2-oxoglutarate aldolase activity"/>
    <property type="evidence" value="ECO:0007669"/>
    <property type="project" value="UniProtKB-EC"/>
</dbReference>
<feature type="binding site" evidence="9">
    <location>
        <begin position="97"/>
        <end position="100"/>
    </location>
    <ligand>
        <name>substrate</name>
    </ligand>
</feature>
<dbReference type="PANTHER" id="PTHR33254">
    <property type="entry name" value="4-HYDROXY-4-METHYL-2-OXOGLUTARATE ALDOLASE 3-RELATED"/>
    <property type="match status" value="1"/>
</dbReference>
<proteinExistence type="inferred from homology"/>
<evidence type="ECO:0000256" key="3">
    <source>
        <dbReference type="ARBA" id="ARBA00011643"/>
    </source>
</evidence>
<evidence type="ECO:0000256" key="7">
    <source>
        <dbReference type="ARBA" id="ARBA00023239"/>
    </source>
</evidence>
<comment type="caution">
    <text evidence="10">The sequence shown here is derived from an EMBL/GenBank/DDBJ whole genome shotgun (WGS) entry which is preliminary data.</text>
</comment>
<comment type="cofactor">
    <cofactor evidence="2 9">
        <name>Mg(2+)</name>
        <dbReference type="ChEBI" id="CHEBI:18420"/>
    </cofactor>
</comment>
<dbReference type="GO" id="GO:0019336">
    <property type="term" value="P:phenol-containing compound catabolic process"/>
    <property type="evidence" value="ECO:0007669"/>
    <property type="project" value="UniProtKB-ARBA"/>
</dbReference>
<dbReference type="GO" id="GO:0046872">
    <property type="term" value="F:metal ion binding"/>
    <property type="evidence" value="ECO:0007669"/>
    <property type="project" value="UniProtKB-KW"/>
</dbReference>
<dbReference type="FunFam" id="3.50.30.40:FF:000002">
    <property type="entry name" value="4-carboxy-4-hydroxy-2-oxoadipate aldolase/oxaloacetate decarboxylase"/>
    <property type="match status" value="1"/>
</dbReference>
<dbReference type="GO" id="GO:0072329">
    <property type="term" value="P:monocarboxylic acid catabolic process"/>
    <property type="evidence" value="ECO:0007669"/>
    <property type="project" value="UniProtKB-ARBA"/>
</dbReference>
<organism evidence="10 12">
    <name type="scientific">Burkholderia pseudomultivorans</name>
    <dbReference type="NCBI Taxonomy" id="1207504"/>
    <lineage>
        <taxon>Bacteria</taxon>
        <taxon>Pseudomonadati</taxon>
        <taxon>Pseudomonadota</taxon>
        <taxon>Betaproteobacteria</taxon>
        <taxon>Burkholderiales</taxon>
        <taxon>Burkholderiaceae</taxon>
        <taxon>Burkholderia</taxon>
        <taxon>Burkholderia cepacia complex</taxon>
    </lineage>
</organism>
<evidence type="ECO:0000256" key="8">
    <source>
        <dbReference type="ARBA" id="ARBA00061585"/>
    </source>
</evidence>
<dbReference type="CDD" id="cd16841">
    <property type="entry name" value="RraA_family"/>
    <property type="match status" value="1"/>
</dbReference>
<evidence type="ECO:0000256" key="5">
    <source>
        <dbReference type="ARBA" id="ARBA00022723"/>
    </source>
</evidence>
<dbReference type="InterPro" id="IPR014165">
    <property type="entry name" value="LigK_PcmE"/>
</dbReference>
<feature type="binding site" evidence="9">
    <location>
        <position position="120"/>
    </location>
    <ligand>
        <name>Mg(2+)</name>
        <dbReference type="ChEBI" id="CHEBI:18420"/>
    </ligand>
</feature>
<reference evidence="10 12" key="1">
    <citation type="submission" date="2015-11" db="EMBL/GenBank/DDBJ databases">
        <title>Expanding the genomic diversity of Burkholderia species for the development of highly accurate diagnostics.</title>
        <authorList>
            <person name="Sahl J."/>
            <person name="Keim P."/>
            <person name="Wagner D."/>
        </authorList>
    </citation>
    <scope>NUCLEOTIDE SEQUENCE [LARGE SCALE GENOMIC DNA]</scope>
    <source>
        <strain evidence="10 12">MSMB368WGS</strain>
    </source>
</reference>
<accession>A0A132EI56</accession>
<dbReference type="EMBL" id="VJSY01000019">
    <property type="protein sequence ID" value="MDR8754485.1"/>
    <property type="molecule type" value="Genomic_DNA"/>
</dbReference>
<sequence length="227" mass="23821">MTELGVVYRTIRRADRDVAVRLGALGSATVHEAMGRTGLMKPYMRPIYPRALASGTAVTVLLHPGDNWMMHVAAEQIQPGDVVVAAITADCTDGYFGDLLATSFKARGAQGLIIDAGVRDVAVLDAMQFPVWSKAISAKGTIKATLGSVNVPVVCAGALVHPGDVIVADDDGVVVVPAANAAAVLEKAVAREANEAAKRAKLASGVLGLDMYDMREPLRQAGLRYID</sequence>
<protein>
    <recommendedName>
        <fullName evidence="4">4-hydroxy-4-methyl-2-oxoglutarate aldolase</fullName>
        <ecNumber evidence="4">4.1.3.17</ecNumber>
    </recommendedName>
</protein>
<evidence type="ECO:0000256" key="6">
    <source>
        <dbReference type="ARBA" id="ARBA00022842"/>
    </source>
</evidence>
<evidence type="ECO:0000256" key="2">
    <source>
        <dbReference type="ARBA" id="ARBA00001946"/>
    </source>
</evidence>
<dbReference type="Pfam" id="PF03737">
    <property type="entry name" value="RraA-like"/>
    <property type="match status" value="1"/>
</dbReference>
<dbReference type="Proteomes" id="UP001248067">
    <property type="component" value="Unassembled WGS sequence"/>
</dbReference>
<dbReference type="SUPFAM" id="SSF89562">
    <property type="entry name" value="RraA-like"/>
    <property type="match status" value="1"/>
</dbReference>
<evidence type="ECO:0000313" key="10">
    <source>
        <dbReference type="EMBL" id="KWF30802.1"/>
    </source>
</evidence>
<evidence type="ECO:0000256" key="1">
    <source>
        <dbReference type="ARBA" id="ARBA00001342"/>
    </source>
</evidence>
<evidence type="ECO:0000256" key="9">
    <source>
        <dbReference type="PIRSR" id="PIRSR605493-1"/>
    </source>
</evidence>
<feature type="binding site" evidence="9">
    <location>
        <position position="119"/>
    </location>
    <ligand>
        <name>substrate</name>
    </ligand>
</feature>
<evidence type="ECO:0000256" key="4">
    <source>
        <dbReference type="ARBA" id="ARBA00012213"/>
    </source>
</evidence>
<keyword evidence="7 11" id="KW-0456">Lyase</keyword>
<dbReference type="EC" id="4.1.3.17" evidence="4"/>
<keyword evidence="13" id="KW-1185">Reference proteome</keyword>
<dbReference type="NCBIfam" id="NF006731">
    <property type="entry name" value="PRK09262.1"/>
    <property type="match status" value="1"/>
</dbReference>
<comment type="similarity">
    <text evidence="8">Belongs to the LigK/PcmE family.</text>
</comment>
<evidence type="ECO:0000313" key="12">
    <source>
        <dbReference type="Proteomes" id="UP000062912"/>
    </source>
</evidence>
<dbReference type="Gene3D" id="3.50.30.40">
    <property type="entry name" value="Ribonuclease E inhibitor RraA/RraA-like"/>
    <property type="match status" value="1"/>
</dbReference>
<name>A0A132EI56_9BURK</name>
<dbReference type="GO" id="GO:0042537">
    <property type="term" value="P:benzene-containing compound metabolic process"/>
    <property type="evidence" value="ECO:0007669"/>
    <property type="project" value="UniProtKB-ARBA"/>
</dbReference>
<dbReference type="EMBL" id="LPJR01000025">
    <property type="protein sequence ID" value="KWF30802.1"/>
    <property type="molecule type" value="Genomic_DNA"/>
</dbReference>
<comment type="subunit">
    <text evidence="3">Homohexamer.</text>
</comment>
<dbReference type="InterPro" id="IPR005493">
    <property type="entry name" value="RraA/RraA-like"/>
</dbReference>
<evidence type="ECO:0000313" key="11">
    <source>
        <dbReference type="EMBL" id="MDR8754485.1"/>
    </source>
</evidence>
<dbReference type="Proteomes" id="UP000062912">
    <property type="component" value="Unassembled WGS sequence"/>
</dbReference>
<gene>
    <name evidence="11" type="primary">proA_1</name>
    <name evidence="11" type="ORF">FEQ00_02908</name>
    <name evidence="10" type="ORF">WT56_12345</name>
</gene>
<dbReference type="RefSeq" id="WP_060240989.1">
    <property type="nucleotide sequence ID" value="NZ_CADFDQ010000020.1"/>
</dbReference>
<evidence type="ECO:0000313" key="13">
    <source>
        <dbReference type="Proteomes" id="UP001248067"/>
    </source>
</evidence>
<dbReference type="NCBIfam" id="TIGR02798">
    <property type="entry name" value="ligK_PcmE"/>
    <property type="match status" value="1"/>
</dbReference>
<comment type="catalytic activity">
    <reaction evidence="1">
        <text>4-hydroxy-4-methyl-2-oxoglutarate = 2 pyruvate</text>
        <dbReference type="Rhea" id="RHEA:22748"/>
        <dbReference type="ChEBI" id="CHEBI:15361"/>
        <dbReference type="ChEBI" id="CHEBI:58276"/>
        <dbReference type="EC" id="4.1.3.17"/>
    </reaction>
</comment>
<dbReference type="AlphaFoldDB" id="A0A132EI56"/>
<dbReference type="InterPro" id="IPR036704">
    <property type="entry name" value="RraA/RraA-like_sf"/>
</dbReference>
<keyword evidence="6 9" id="KW-0460">Magnesium</keyword>
<dbReference type="PANTHER" id="PTHR33254:SF16">
    <property type="entry name" value="BLR3842 PROTEIN"/>
    <property type="match status" value="1"/>
</dbReference>
<dbReference type="OrthoDB" id="8717144at2"/>
<keyword evidence="5 9" id="KW-0479">Metal-binding</keyword>